<dbReference type="PANTHER" id="PTHR43847:SF1">
    <property type="entry name" value="BLL3993 PROTEIN"/>
    <property type="match status" value="1"/>
</dbReference>
<dbReference type="EMBL" id="JAUFSA010000001">
    <property type="protein sequence ID" value="MDP7733320.1"/>
    <property type="molecule type" value="Genomic_DNA"/>
</dbReference>
<comment type="subcellular location">
    <subcellularLocation>
        <location evidence="1">Endomembrane system</location>
        <topology evidence="1">Multi-pass membrane protein</topology>
    </subcellularLocation>
</comment>
<dbReference type="AlphaFoldDB" id="A0A4V3AXL6"/>
<evidence type="ECO:0000256" key="4">
    <source>
        <dbReference type="ARBA" id="ARBA00023136"/>
    </source>
</evidence>
<dbReference type="InterPro" id="IPR052527">
    <property type="entry name" value="Metal_cation-efflux_comp"/>
</dbReference>
<evidence type="ECO:0000313" key="6">
    <source>
        <dbReference type="EMBL" id="MDP7733320.1"/>
    </source>
</evidence>
<keyword evidence="6" id="KW-0808">Transferase</keyword>
<dbReference type="PANTHER" id="PTHR43847">
    <property type="entry name" value="BLL3993 PROTEIN"/>
    <property type="match status" value="1"/>
</dbReference>
<evidence type="ECO:0000256" key="2">
    <source>
        <dbReference type="ARBA" id="ARBA00022692"/>
    </source>
</evidence>
<dbReference type="EC" id="2.1.1.100" evidence="6"/>
<organism evidence="6 7">
    <name type="scientific">Mycobacterium paragordonae</name>
    <dbReference type="NCBI Taxonomy" id="1389713"/>
    <lineage>
        <taxon>Bacteria</taxon>
        <taxon>Bacillati</taxon>
        <taxon>Actinomycetota</taxon>
        <taxon>Actinomycetes</taxon>
        <taxon>Mycobacteriales</taxon>
        <taxon>Mycobacteriaceae</taxon>
        <taxon>Mycobacterium</taxon>
    </lineage>
</organism>
<name>A0A4V3AXL6_9MYCO</name>
<keyword evidence="2 5" id="KW-0812">Transmembrane</keyword>
<feature type="transmembrane region" description="Helical" evidence="5">
    <location>
        <begin position="7"/>
        <end position="26"/>
    </location>
</feature>
<feature type="transmembrane region" description="Helical" evidence="5">
    <location>
        <begin position="75"/>
        <end position="96"/>
    </location>
</feature>
<dbReference type="Pfam" id="PF04191">
    <property type="entry name" value="PEMT"/>
    <property type="match status" value="1"/>
</dbReference>
<dbReference type="InterPro" id="IPR007318">
    <property type="entry name" value="Phopholipid_MeTrfase"/>
</dbReference>
<protein>
    <submittedName>
        <fullName evidence="6">Isoprenylcysteine carboxylmethyltransferase family protein</fullName>
        <ecNumber evidence="6">2.1.1.100</ecNumber>
        <ecNumber evidence="6">2.1.1.334</ecNumber>
    </submittedName>
</protein>
<evidence type="ECO:0000256" key="5">
    <source>
        <dbReference type="SAM" id="Phobius"/>
    </source>
</evidence>
<gene>
    <name evidence="6" type="ORF">QXL92_00920</name>
</gene>
<feature type="transmembrane region" description="Helical" evidence="5">
    <location>
        <begin position="32"/>
        <end position="54"/>
    </location>
</feature>
<dbReference type="GO" id="GO:0004671">
    <property type="term" value="F:protein C-terminal S-isoprenylcysteine carboxyl O-methyltransferase activity"/>
    <property type="evidence" value="ECO:0007669"/>
    <property type="project" value="UniProtKB-EC"/>
</dbReference>
<dbReference type="RefSeq" id="WP_065044199.1">
    <property type="nucleotide sequence ID" value="NZ_JAUFSA010000001.1"/>
</dbReference>
<keyword evidence="4 5" id="KW-0472">Membrane</keyword>
<feature type="transmembrane region" description="Helical" evidence="5">
    <location>
        <begin position="176"/>
        <end position="195"/>
    </location>
</feature>
<keyword evidence="6" id="KW-0489">Methyltransferase</keyword>
<dbReference type="Gene3D" id="1.20.120.1630">
    <property type="match status" value="1"/>
</dbReference>
<evidence type="ECO:0000256" key="1">
    <source>
        <dbReference type="ARBA" id="ARBA00004127"/>
    </source>
</evidence>
<keyword evidence="3 5" id="KW-1133">Transmembrane helix</keyword>
<sequence>MKTVLKIVASLLYGVVLYSVLVFVPAGTLHYWQGWVFVAIAMGLTTVSTVWLAVTNPAALRRRMRAGPRAEGRTVQKVLVTVLFLTSMGVMAFSAFDHRMGWSSVPAWVSVVGDVMIAVGLGSALLVVVQNSYAAATIAVEQGQTLTSDGLYGIVRHPMYSGSLVMMLGIPLALGSYWGLLIVVVGVIVLVMRILDEEKLLDAELAGYREYTRQVRYRLVPHVW</sequence>
<dbReference type="GO" id="GO:0032259">
    <property type="term" value="P:methylation"/>
    <property type="evidence" value="ECO:0007669"/>
    <property type="project" value="UniProtKB-KW"/>
</dbReference>
<dbReference type="EC" id="2.1.1.334" evidence="6"/>
<proteinExistence type="predicted"/>
<evidence type="ECO:0000256" key="3">
    <source>
        <dbReference type="ARBA" id="ARBA00022989"/>
    </source>
</evidence>
<accession>A0A4V3AXL6</accession>
<feature type="transmembrane region" description="Helical" evidence="5">
    <location>
        <begin position="108"/>
        <end position="129"/>
    </location>
</feature>
<evidence type="ECO:0000313" key="7">
    <source>
        <dbReference type="Proteomes" id="UP001229081"/>
    </source>
</evidence>
<comment type="caution">
    <text evidence="6">The sequence shown here is derived from an EMBL/GenBank/DDBJ whole genome shotgun (WGS) entry which is preliminary data.</text>
</comment>
<dbReference type="GO" id="GO:0012505">
    <property type="term" value="C:endomembrane system"/>
    <property type="evidence" value="ECO:0007669"/>
    <property type="project" value="UniProtKB-SubCell"/>
</dbReference>
<dbReference type="Proteomes" id="UP001229081">
    <property type="component" value="Unassembled WGS sequence"/>
</dbReference>
<reference evidence="6" key="1">
    <citation type="submission" date="2023-06" db="EMBL/GenBank/DDBJ databases">
        <title>Identification of two novel mycobacterium reveal diversities and complexities of Mycobacterium gordonae clade.</title>
        <authorList>
            <person name="Matsumoto Y."/>
            <person name="Nakamura S."/>
            <person name="Motooka D."/>
            <person name="Fukushima K."/>
        </authorList>
    </citation>
    <scope>NUCLEOTIDE SEQUENCE</scope>
    <source>
        <strain evidence="6">TY812</strain>
    </source>
</reference>